<dbReference type="EMBL" id="CP003349">
    <property type="protein sequence ID" value="AFD07655.1"/>
    <property type="molecule type" value="Genomic_DNA"/>
</dbReference>
<dbReference type="InterPro" id="IPR007110">
    <property type="entry name" value="Ig-like_dom"/>
</dbReference>
<feature type="chain" id="PRO_5003613426" evidence="5">
    <location>
        <begin position="27"/>
        <end position="931"/>
    </location>
</feature>
<dbReference type="KEGG" id="scn:Solca_2621"/>
<dbReference type="SMART" id="SM00408">
    <property type="entry name" value="IGc2"/>
    <property type="match status" value="5"/>
</dbReference>
<feature type="domain" description="Ig-like" evidence="6">
    <location>
        <begin position="243"/>
        <end position="330"/>
    </location>
</feature>
<dbReference type="Pfam" id="PF13927">
    <property type="entry name" value="Ig_3"/>
    <property type="match status" value="5"/>
</dbReference>
<dbReference type="PROSITE" id="PS50835">
    <property type="entry name" value="IG_LIKE"/>
    <property type="match status" value="9"/>
</dbReference>
<evidence type="ECO:0000256" key="1">
    <source>
        <dbReference type="ARBA" id="ARBA00022729"/>
    </source>
</evidence>
<keyword evidence="1 5" id="KW-0732">Signal</keyword>
<feature type="domain" description="Ig-like" evidence="6">
    <location>
        <begin position="766"/>
        <end position="845"/>
    </location>
</feature>
<reference evidence="7" key="1">
    <citation type="submission" date="2012-02" db="EMBL/GenBank/DDBJ databases">
        <title>The complete genome of Solitalea canadensis DSM 3403.</title>
        <authorList>
            <consortium name="US DOE Joint Genome Institute (JGI-PGF)"/>
            <person name="Lucas S."/>
            <person name="Copeland A."/>
            <person name="Lapidus A."/>
            <person name="Glavina del Rio T."/>
            <person name="Dalin E."/>
            <person name="Tice H."/>
            <person name="Bruce D."/>
            <person name="Goodwin L."/>
            <person name="Pitluck S."/>
            <person name="Peters L."/>
            <person name="Ovchinnikova G."/>
            <person name="Lu M."/>
            <person name="Kyrpides N."/>
            <person name="Mavromatis K."/>
            <person name="Ivanova N."/>
            <person name="Brettin T."/>
            <person name="Detter J.C."/>
            <person name="Han C."/>
            <person name="Larimer F."/>
            <person name="Land M."/>
            <person name="Hauser L."/>
            <person name="Markowitz V."/>
            <person name="Cheng J.-F."/>
            <person name="Hugenholtz P."/>
            <person name="Woyke T."/>
            <person name="Wu D."/>
            <person name="Spring S."/>
            <person name="Schroeder M."/>
            <person name="Kopitz M."/>
            <person name="Brambilla E."/>
            <person name="Klenk H.-P."/>
            <person name="Eisen J.A."/>
        </authorList>
    </citation>
    <scope>NUCLEOTIDE SEQUENCE</scope>
    <source>
        <strain evidence="7">DSM 3403</strain>
    </source>
</reference>
<dbReference type="eggNOG" id="COG1520">
    <property type="taxonomic scope" value="Bacteria"/>
</dbReference>
<evidence type="ECO:0000313" key="8">
    <source>
        <dbReference type="Proteomes" id="UP000007590"/>
    </source>
</evidence>
<dbReference type="Gene3D" id="2.60.40.10">
    <property type="entry name" value="Immunoglobulins"/>
    <property type="match status" value="9"/>
</dbReference>
<dbReference type="OrthoDB" id="641420at2"/>
<evidence type="ECO:0000313" key="7">
    <source>
        <dbReference type="EMBL" id="AFD07655.1"/>
    </source>
</evidence>
<feature type="domain" description="Ig-like" evidence="6">
    <location>
        <begin position="511"/>
        <end position="584"/>
    </location>
</feature>
<feature type="domain" description="Ig-like" evidence="6">
    <location>
        <begin position="426"/>
        <end position="505"/>
    </location>
</feature>
<dbReference type="InterPro" id="IPR036179">
    <property type="entry name" value="Ig-like_dom_sf"/>
</dbReference>
<keyword evidence="8" id="KW-1185">Reference proteome</keyword>
<dbReference type="PANTHER" id="PTHR12231">
    <property type="entry name" value="CTX-RELATED TYPE I TRANSMEMBRANE PROTEIN"/>
    <property type="match status" value="1"/>
</dbReference>
<proteinExistence type="predicted"/>
<feature type="domain" description="Ig-like" evidence="6">
    <location>
        <begin position="136"/>
        <end position="235"/>
    </location>
</feature>
<dbReference type="AlphaFoldDB" id="H8KUV5"/>
<dbReference type="RefSeq" id="WP_014680882.1">
    <property type="nucleotide sequence ID" value="NC_017770.1"/>
</dbReference>
<feature type="signal peptide" evidence="5">
    <location>
        <begin position="1"/>
        <end position="26"/>
    </location>
</feature>
<feature type="domain" description="Ig-like" evidence="6">
    <location>
        <begin position="338"/>
        <end position="416"/>
    </location>
</feature>
<dbReference type="Proteomes" id="UP000007590">
    <property type="component" value="Chromosome"/>
</dbReference>
<feature type="domain" description="Ig-like" evidence="6">
    <location>
        <begin position="596"/>
        <end position="675"/>
    </location>
</feature>
<keyword evidence="2" id="KW-0677">Repeat</keyword>
<keyword evidence="3" id="KW-1015">Disulfide bond</keyword>
<feature type="domain" description="Ig-like" evidence="6">
    <location>
        <begin position="681"/>
        <end position="760"/>
    </location>
</feature>
<dbReference type="InterPro" id="IPR013098">
    <property type="entry name" value="Ig_I-set"/>
</dbReference>
<evidence type="ECO:0000256" key="5">
    <source>
        <dbReference type="SAM" id="SignalP"/>
    </source>
</evidence>
<organism evidence="7 8">
    <name type="scientific">Solitalea canadensis (strain ATCC 29591 / DSM 3403 / JCM 21819 / LMG 8368 / NBRC 15130 / NCIMB 12057 / USAM 9D)</name>
    <name type="common">Flexibacter canadensis</name>
    <dbReference type="NCBI Taxonomy" id="929556"/>
    <lineage>
        <taxon>Bacteria</taxon>
        <taxon>Pseudomonadati</taxon>
        <taxon>Bacteroidota</taxon>
        <taxon>Sphingobacteriia</taxon>
        <taxon>Sphingobacteriales</taxon>
        <taxon>Sphingobacteriaceae</taxon>
        <taxon>Solitalea</taxon>
    </lineage>
</organism>
<evidence type="ECO:0000256" key="3">
    <source>
        <dbReference type="ARBA" id="ARBA00023157"/>
    </source>
</evidence>
<dbReference type="InterPro" id="IPR051170">
    <property type="entry name" value="Neural/epithelial_adhesion"/>
</dbReference>
<dbReference type="InterPro" id="IPR003599">
    <property type="entry name" value="Ig_sub"/>
</dbReference>
<gene>
    <name evidence="7" type="ordered locus">Solca_2621</name>
</gene>
<dbReference type="HOGENOM" id="CLU_314206_0_0_10"/>
<dbReference type="Pfam" id="PF07679">
    <property type="entry name" value="I-set"/>
    <property type="match status" value="2"/>
</dbReference>
<dbReference type="InterPro" id="IPR003598">
    <property type="entry name" value="Ig_sub2"/>
</dbReference>
<dbReference type="PANTHER" id="PTHR12231:SF253">
    <property type="entry name" value="DPR-INTERACTING PROTEIN ETA, ISOFORM B-RELATED"/>
    <property type="match status" value="1"/>
</dbReference>
<keyword evidence="4" id="KW-0393">Immunoglobulin domain</keyword>
<dbReference type="SUPFAM" id="SSF48726">
    <property type="entry name" value="Immunoglobulin"/>
    <property type="match status" value="9"/>
</dbReference>
<dbReference type="STRING" id="929556.Solca_2621"/>
<evidence type="ECO:0000256" key="4">
    <source>
        <dbReference type="ARBA" id="ARBA00023319"/>
    </source>
</evidence>
<feature type="domain" description="Ig-like" evidence="6">
    <location>
        <begin position="40"/>
        <end position="122"/>
    </location>
</feature>
<sequence length="931" mass="97558">MKKNYYLTIFLLMLTLASVQWQVVNAADKSVSINATDTPPVITSNPASPQIKNEGGTLAINIVATGTNLNYQWEISKDNGLTYTDIPGLTSNAFTRFGVSLNDNGLWRCRVSNSDVSSPVYSTPCNVIINPADGTPVITASPIASQSLGLGQKLTLTVKWSGAPNPPATGSGASNVQWYKGDYPNGTLIPNANIISAGNKSDFIINNVSVSDAGSYYCLVANSKGSVPSGQANLIIDTPVGVPSIITNFPTSTQNIPEGGSFSLNTLIVSGATSFQWEKSPDGIAPFVSIPGETKSIFSISNVKLSDKGSYRCVISNSFGSITSNARPLNVITSAVPPEITSHPPLTTILNEGQLLSLSIVSNGSNFQWYKDGVAIVGATTPTYSKIMADGDGGKYKCEISNSYNGGTTISSNDITVTVIALAVTPVITGQPQSQNIYEGAALNLSVTATGGNLNYQWKKNGTDIAGASATTYTVAHAQLSDAGNYTCVVTNSKGTVTSESATINVSILAPTITEQPKNISISDNSAFSFTVATTGSNLTYQWRRDDVDIQGATTATYAKSNAAIVDAGTYTCVVTNSAGSVISNPAVLIVSMLVPTITAQPQDITLNEHETISFSITATGSELTYQWKKDGVNIPGATSSTYTKSNAALTDGGSYSCVISNNLATLTSSSAALKVNIVMPVITTQPGSQLITEGGNVVLTVVATGTNMTYQWKKDGVNIAGATTTAYSKSNLQAGDQGNYTCIITNSAGSVTSDVAQLSISLLAPVITAQPESKSVVEKDSVIFSVKAIGTNLNYQWKKGDMNIEGANLPKLKIKNISLTDAAAYTCVVSNTNASIASSQAVLSVAQESLMPIIFGLNRQYAKMSARVLLVAKGKGSGGVTKWFVDDVELKAIEGGIYFYPANYEIGKHVIRAQSADGKLILEKTVTIVE</sequence>
<evidence type="ECO:0000259" key="6">
    <source>
        <dbReference type="PROSITE" id="PS50835"/>
    </source>
</evidence>
<protein>
    <submittedName>
        <fullName evidence="7">Immunoglobulin I-set domain-containing protein</fullName>
    </submittedName>
</protein>
<dbReference type="InterPro" id="IPR013783">
    <property type="entry name" value="Ig-like_fold"/>
</dbReference>
<evidence type="ECO:0000256" key="2">
    <source>
        <dbReference type="ARBA" id="ARBA00022737"/>
    </source>
</evidence>
<dbReference type="SMART" id="SM00409">
    <property type="entry name" value="IG"/>
    <property type="match status" value="9"/>
</dbReference>
<accession>H8KUV5</accession>
<name>H8KUV5_SOLCM</name>